<dbReference type="PANTHER" id="PTHR46481">
    <property type="entry name" value="ZINC FINGER BED DOMAIN-CONTAINING PROTEIN 4"/>
    <property type="match status" value="1"/>
</dbReference>
<dbReference type="SMART" id="SM00614">
    <property type="entry name" value="ZnF_BED"/>
    <property type="match status" value="1"/>
</dbReference>
<evidence type="ECO:0000256" key="5">
    <source>
        <dbReference type="ARBA" id="ARBA00023242"/>
    </source>
</evidence>
<organism evidence="8 9">
    <name type="scientific">Paspalum notatum var. saurae</name>
    <dbReference type="NCBI Taxonomy" id="547442"/>
    <lineage>
        <taxon>Eukaryota</taxon>
        <taxon>Viridiplantae</taxon>
        <taxon>Streptophyta</taxon>
        <taxon>Embryophyta</taxon>
        <taxon>Tracheophyta</taxon>
        <taxon>Spermatophyta</taxon>
        <taxon>Magnoliopsida</taxon>
        <taxon>Liliopsida</taxon>
        <taxon>Poales</taxon>
        <taxon>Poaceae</taxon>
        <taxon>PACMAD clade</taxon>
        <taxon>Panicoideae</taxon>
        <taxon>Andropogonodae</taxon>
        <taxon>Paspaleae</taxon>
        <taxon>Paspalinae</taxon>
        <taxon>Paspalum</taxon>
    </lineage>
</organism>
<dbReference type="Proteomes" id="UP001341281">
    <property type="component" value="Chromosome 07"/>
</dbReference>
<dbReference type="GO" id="GO:0005634">
    <property type="term" value="C:nucleus"/>
    <property type="evidence" value="ECO:0007669"/>
    <property type="project" value="UniProtKB-SubCell"/>
</dbReference>
<dbReference type="GO" id="GO:0008270">
    <property type="term" value="F:zinc ion binding"/>
    <property type="evidence" value="ECO:0007669"/>
    <property type="project" value="UniProtKB-KW"/>
</dbReference>
<dbReference type="InterPro" id="IPR012337">
    <property type="entry name" value="RNaseH-like_sf"/>
</dbReference>
<dbReference type="InterPro" id="IPR052035">
    <property type="entry name" value="ZnF_BED_domain_contain"/>
</dbReference>
<feature type="region of interest" description="Disordered" evidence="6">
    <location>
        <begin position="1"/>
        <end position="26"/>
    </location>
</feature>
<dbReference type="AlphaFoldDB" id="A0AAQ3U753"/>
<protein>
    <recommendedName>
        <fullName evidence="7">HAT C-terminal dimerisation domain-containing protein</fullName>
    </recommendedName>
</protein>
<evidence type="ECO:0000256" key="1">
    <source>
        <dbReference type="ARBA" id="ARBA00004123"/>
    </source>
</evidence>
<evidence type="ECO:0000259" key="7">
    <source>
        <dbReference type="Pfam" id="PF05699"/>
    </source>
</evidence>
<comment type="subcellular location">
    <subcellularLocation>
        <location evidence="1">Nucleus</location>
    </subcellularLocation>
</comment>
<sequence length="260" mass="28142">MEDGDDNGHSINDDLRMIGESGDNHDGGGDLGVHELFVSTAATPIELAVGDVPGDGGGAGAVAAAANNVPQSRGIPKPRRTTSPAWEDIDPIYTNIGGKTVRTGAICKWCKSNLSAGSGGGTGHLLRHVRDCKVKAAVQGKQSQLKFNPDGSDWLLEKKVIGLRLIEVSHNADNIAERVLSVIADWGCTDKFDDDFNLLNWWHEHKLTYLVLSILARDVISVRVSTISSESAFSLCGRIIEERRRRLSSEMVEMLLCIKK</sequence>
<keyword evidence="3" id="KW-0863">Zinc-finger</keyword>
<evidence type="ECO:0000256" key="2">
    <source>
        <dbReference type="ARBA" id="ARBA00022723"/>
    </source>
</evidence>
<keyword evidence="4" id="KW-0862">Zinc</keyword>
<keyword evidence="5" id="KW-0539">Nucleus</keyword>
<dbReference type="SUPFAM" id="SSF53098">
    <property type="entry name" value="Ribonuclease H-like"/>
    <property type="match status" value="1"/>
</dbReference>
<keyword evidence="9" id="KW-1185">Reference proteome</keyword>
<evidence type="ECO:0000313" key="8">
    <source>
        <dbReference type="EMBL" id="WVZ86553.1"/>
    </source>
</evidence>
<reference evidence="8 9" key="1">
    <citation type="submission" date="2024-02" db="EMBL/GenBank/DDBJ databases">
        <title>High-quality chromosome-scale genome assembly of Pensacola bahiagrass (Paspalum notatum Flugge var. saurae).</title>
        <authorList>
            <person name="Vega J.M."/>
            <person name="Podio M."/>
            <person name="Orjuela J."/>
            <person name="Siena L.A."/>
            <person name="Pessino S.C."/>
            <person name="Combes M.C."/>
            <person name="Mariac C."/>
            <person name="Albertini E."/>
            <person name="Pupilli F."/>
            <person name="Ortiz J.P.A."/>
            <person name="Leblanc O."/>
        </authorList>
    </citation>
    <scope>NUCLEOTIDE SEQUENCE [LARGE SCALE GENOMIC DNA]</scope>
    <source>
        <strain evidence="8">R1</strain>
        <tissue evidence="8">Leaf</tissue>
    </source>
</reference>
<accession>A0AAQ3U753</accession>
<name>A0AAQ3U753_PASNO</name>
<evidence type="ECO:0000256" key="4">
    <source>
        <dbReference type="ARBA" id="ARBA00022833"/>
    </source>
</evidence>
<dbReference type="PANTHER" id="PTHR46481:SF10">
    <property type="entry name" value="ZINC FINGER BED DOMAIN-CONTAINING PROTEIN 39"/>
    <property type="match status" value="1"/>
</dbReference>
<dbReference type="Pfam" id="PF05699">
    <property type="entry name" value="Dimer_Tnp_hAT"/>
    <property type="match status" value="1"/>
</dbReference>
<evidence type="ECO:0000313" key="9">
    <source>
        <dbReference type="Proteomes" id="UP001341281"/>
    </source>
</evidence>
<evidence type="ECO:0000256" key="6">
    <source>
        <dbReference type="SAM" id="MobiDB-lite"/>
    </source>
</evidence>
<proteinExistence type="predicted"/>
<gene>
    <name evidence="8" type="ORF">U9M48_033312</name>
</gene>
<dbReference type="EMBL" id="CP144751">
    <property type="protein sequence ID" value="WVZ86553.1"/>
    <property type="molecule type" value="Genomic_DNA"/>
</dbReference>
<keyword evidence="2" id="KW-0479">Metal-binding</keyword>
<evidence type="ECO:0000256" key="3">
    <source>
        <dbReference type="ARBA" id="ARBA00022771"/>
    </source>
</evidence>
<dbReference type="InterPro" id="IPR008906">
    <property type="entry name" value="HATC_C_dom"/>
</dbReference>
<feature type="domain" description="HAT C-terminal dimerisation" evidence="7">
    <location>
        <begin position="194"/>
        <end position="259"/>
    </location>
</feature>
<dbReference type="GO" id="GO:0046983">
    <property type="term" value="F:protein dimerization activity"/>
    <property type="evidence" value="ECO:0007669"/>
    <property type="project" value="InterPro"/>
</dbReference>